<dbReference type="Proteomes" id="UP000607653">
    <property type="component" value="Unassembled WGS sequence"/>
</dbReference>
<name>A0A822Z538_NELNU</name>
<dbReference type="EMBL" id="DUZY01000005">
    <property type="protein sequence ID" value="DAD38575.1"/>
    <property type="molecule type" value="Genomic_DNA"/>
</dbReference>
<accession>A0A822Z538</accession>
<proteinExistence type="predicted"/>
<reference evidence="2 3" key="1">
    <citation type="journal article" date="2020" name="Mol. Biol. Evol.">
        <title>Distinct Expression and Methylation Patterns for Genes with Different Fates following a Single Whole-Genome Duplication in Flowering Plants.</title>
        <authorList>
            <person name="Shi T."/>
            <person name="Rahmani R.S."/>
            <person name="Gugger P.F."/>
            <person name="Wang M."/>
            <person name="Li H."/>
            <person name="Zhang Y."/>
            <person name="Li Z."/>
            <person name="Wang Q."/>
            <person name="Van de Peer Y."/>
            <person name="Marchal K."/>
            <person name="Chen J."/>
        </authorList>
    </citation>
    <scope>NUCLEOTIDE SEQUENCE [LARGE SCALE GENOMIC DNA]</scope>
    <source>
        <tissue evidence="2">Leaf</tissue>
    </source>
</reference>
<sequence>MRGLESSRERREKIKENARRGFGERRGHVSQTTLV</sequence>
<evidence type="ECO:0000313" key="2">
    <source>
        <dbReference type="EMBL" id="DAD38575.1"/>
    </source>
</evidence>
<gene>
    <name evidence="2" type="ORF">HUJ06_012897</name>
</gene>
<organism evidence="2 3">
    <name type="scientific">Nelumbo nucifera</name>
    <name type="common">Sacred lotus</name>
    <dbReference type="NCBI Taxonomy" id="4432"/>
    <lineage>
        <taxon>Eukaryota</taxon>
        <taxon>Viridiplantae</taxon>
        <taxon>Streptophyta</taxon>
        <taxon>Embryophyta</taxon>
        <taxon>Tracheophyta</taxon>
        <taxon>Spermatophyta</taxon>
        <taxon>Magnoliopsida</taxon>
        <taxon>Proteales</taxon>
        <taxon>Nelumbonaceae</taxon>
        <taxon>Nelumbo</taxon>
    </lineage>
</organism>
<evidence type="ECO:0000256" key="1">
    <source>
        <dbReference type="SAM" id="MobiDB-lite"/>
    </source>
</evidence>
<protein>
    <submittedName>
        <fullName evidence="2">Uncharacterized protein</fullName>
    </submittedName>
</protein>
<evidence type="ECO:0000313" key="3">
    <source>
        <dbReference type="Proteomes" id="UP000607653"/>
    </source>
</evidence>
<feature type="region of interest" description="Disordered" evidence="1">
    <location>
        <begin position="1"/>
        <end position="35"/>
    </location>
</feature>
<comment type="caution">
    <text evidence="2">The sequence shown here is derived from an EMBL/GenBank/DDBJ whole genome shotgun (WGS) entry which is preliminary data.</text>
</comment>
<feature type="compositionally biased region" description="Basic and acidic residues" evidence="1">
    <location>
        <begin position="1"/>
        <end position="27"/>
    </location>
</feature>
<dbReference type="AlphaFoldDB" id="A0A822Z538"/>
<keyword evidence="3" id="KW-1185">Reference proteome</keyword>